<dbReference type="SUPFAM" id="SSF56300">
    <property type="entry name" value="Metallo-dependent phosphatases"/>
    <property type="match status" value="1"/>
</dbReference>
<proteinExistence type="predicted"/>
<dbReference type="InterPro" id="IPR011230">
    <property type="entry name" value="PAP14/16/28/29"/>
</dbReference>
<dbReference type="PANTHER" id="PTHR32440">
    <property type="entry name" value="PHOSPHATASE DCR2-RELATED-RELATED"/>
    <property type="match status" value="1"/>
</dbReference>
<dbReference type="Proteomes" id="UP000190951">
    <property type="component" value="Chromosome"/>
</dbReference>
<dbReference type="GO" id="GO:0004115">
    <property type="term" value="F:3',5'-cyclic-AMP phosphodiesterase activity"/>
    <property type="evidence" value="ECO:0007669"/>
    <property type="project" value="UniProtKB-EC"/>
</dbReference>
<dbReference type="PIRSF" id="PIRSF030250">
    <property type="entry name" value="Ptase_At2g46880"/>
    <property type="match status" value="1"/>
</dbReference>
<dbReference type="InterPro" id="IPR004843">
    <property type="entry name" value="Calcineurin-like_PHP"/>
</dbReference>
<dbReference type="CDD" id="cd07383">
    <property type="entry name" value="MPP_Dcr2"/>
    <property type="match status" value="1"/>
</dbReference>
<dbReference type="GO" id="GO:0005737">
    <property type="term" value="C:cytoplasm"/>
    <property type="evidence" value="ECO:0007669"/>
    <property type="project" value="TreeGrafter"/>
</dbReference>
<dbReference type="Pfam" id="PF00149">
    <property type="entry name" value="Metallophos"/>
    <property type="match status" value="1"/>
</dbReference>
<evidence type="ECO:0000313" key="1">
    <source>
        <dbReference type="EMBL" id="URZ11745.1"/>
    </source>
</evidence>
<dbReference type="Gene3D" id="3.60.21.10">
    <property type="match status" value="1"/>
</dbReference>
<evidence type="ECO:0000313" key="2">
    <source>
        <dbReference type="Proteomes" id="UP000190951"/>
    </source>
</evidence>
<sequence length="323" mass="37680">MIHTKRVFKTNMILFCEFAFFLNILNGSSIFKSQKLKFNNEGKFKIVQFTDLHQNDSINLKTVHFMEKVIDSEKPDFVMLTGDNIDGRYCMNITYKKAIESIVKPMEERKIPWAVVLGNHDTESIDVKRKDMVKEYTKYQYNMNKLTEENEFNLLVMNSKDSLPIFNMYMLDSGDYSDDGGYGCIELSQVNWYKETSSGLRKKYKHIIPAIMFFHIPLIQYNEAFEKNNLSGERREKICYQGKDTGLLKEIQKQGDVKAIFVGHDHTNDFIGKVGDVFLGYGRCTGYDAYDDSNYERGARIILLNEKDTSKFKTWETLDKNLK</sequence>
<gene>
    <name evidence="1" type="primary">cpdA_3</name>
    <name evidence="1" type="ORF">CROST_024620</name>
</gene>
<dbReference type="AlphaFoldDB" id="A0A1S8L4V6"/>
<keyword evidence="2" id="KW-1185">Reference proteome</keyword>
<dbReference type="EC" id="3.1.4.53" evidence="1"/>
<keyword evidence="1" id="KW-0378">Hydrolase</keyword>
<name>A0A1S8L4V6_9CLOT</name>
<dbReference type="EMBL" id="CP096983">
    <property type="protein sequence ID" value="URZ11745.1"/>
    <property type="molecule type" value="Genomic_DNA"/>
</dbReference>
<protein>
    <submittedName>
        <fullName evidence="1">3',5'-cyclic adenosine monophosphate phosphodiesterase CpdA</fullName>
        <ecNumber evidence="1">3.1.4.53</ecNumber>
    </submittedName>
</protein>
<dbReference type="PANTHER" id="PTHR32440:SF0">
    <property type="entry name" value="PHOSPHATASE DCR2-RELATED"/>
    <property type="match status" value="1"/>
</dbReference>
<dbReference type="InterPro" id="IPR029052">
    <property type="entry name" value="Metallo-depent_PP-like"/>
</dbReference>
<dbReference type="KEGG" id="crw:CROST_024620"/>
<reference evidence="1 2" key="1">
    <citation type="submission" date="2022-04" db="EMBL/GenBank/DDBJ databases">
        <title>Genome sequence of C. roseum typestrain.</title>
        <authorList>
            <person name="Poehlein A."/>
            <person name="Schoch T."/>
            <person name="Duerre P."/>
            <person name="Daniel R."/>
        </authorList>
    </citation>
    <scope>NUCLEOTIDE SEQUENCE [LARGE SCALE GENOMIC DNA]</scope>
    <source>
        <strain evidence="1 2">DSM 7320</strain>
    </source>
</reference>
<dbReference type="RefSeq" id="WP_077834033.1">
    <property type="nucleotide sequence ID" value="NZ_CP096983.1"/>
</dbReference>
<accession>A0A1S8L4V6</accession>
<dbReference type="STRING" id="84029.CROST_25230"/>
<organism evidence="1 2">
    <name type="scientific">Clostridium felsineum</name>
    <dbReference type="NCBI Taxonomy" id="36839"/>
    <lineage>
        <taxon>Bacteria</taxon>
        <taxon>Bacillati</taxon>
        <taxon>Bacillota</taxon>
        <taxon>Clostridia</taxon>
        <taxon>Eubacteriales</taxon>
        <taxon>Clostridiaceae</taxon>
        <taxon>Clostridium</taxon>
    </lineage>
</organism>